<evidence type="ECO:0000313" key="2">
    <source>
        <dbReference type="EMBL" id="TCO26338.1"/>
    </source>
</evidence>
<dbReference type="Pfam" id="PF02585">
    <property type="entry name" value="PIG-L"/>
    <property type="match status" value="1"/>
</dbReference>
<dbReference type="OrthoDB" id="3514174at2"/>
<organism evidence="2 3">
    <name type="scientific">Kribbella steppae</name>
    <dbReference type="NCBI Taxonomy" id="2512223"/>
    <lineage>
        <taxon>Bacteria</taxon>
        <taxon>Bacillati</taxon>
        <taxon>Actinomycetota</taxon>
        <taxon>Actinomycetes</taxon>
        <taxon>Propionibacteriales</taxon>
        <taxon>Kribbellaceae</taxon>
        <taxon>Kribbella</taxon>
    </lineage>
</organism>
<dbReference type="InterPro" id="IPR024078">
    <property type="entry name" value="LmbE-like_dom_sf"/>
</dbReference>
<comment type="caution">
    <text evidence="2">The sequence shown here is derived from an EMBL/GenBank/DDBJ whole genome shotgun (WGS) entry which is preliminary data.</text>
</comment>
<dbReference type="InterPro" id="IPR003737">
    <property type="entry name" value="GlcNAc_PI_deacetylase-related"/>
</dbReference>
<dbReference type="Proteomes" id="UP000294508">
    <property type="component" value="Unassembled WGS sequence"/>
</dbReference>
<reference evidence="2 3" key="1">
    <citation type="journal article" date="2015" name="Stand. Genomic Sci.">
        <title>Genomic Encyclopedia of Bacterial and Archaeal Type Strains, Phase III: the genomes of soil and plant-associated and newly described type strains.</title>
        <authorList>
            <person name="Whitman W.B."/>
            <person name="Woyke T."/>
            <person name="Klenk H.P."/>
            <person name="Zhou Y."/>
            <person name="Lilburn T.G."/>
            <person name="Beck B.J."/>
            <person name="De Vos P."/>
            <person name="Vandamme P."/>
            <person name="Eisen J.A."/>
            <person name="Garrity G."/>
            <person name="Hugenholtz P."/>
            <person name="Kyrpides N.C."/>
        </authorList>
    </citation>
    <scope>NUCLEOTIDE SEQUENCE [LARGE SCALE GENOMIC DNA]</scope>
    <source>
        <strain evidence="2 3">VKM Ac-2572</strain>
    </source>
</reference>
<evidence type="ECO:0000313" key="3">
    <source>
        <dbReference type="Proteomes" id="UP000294508"/>
    </source>
</evidence>
<keyword evidence="1" id="KW-0862">Zinc</keyword>
<accession>A0A4V2RZH3</accession>
<keyword evidence="3" id="KW-1185">Reference proteome</keyword>
<name>A0A4V2RZH3_9ACTN</name>
<dbReference type="AlphaFoldDB" id="A0A4V2RZH3"/>
<dbReference type="PANTHER" id="PTHR12993">
    <property type="entry name" value="N-ACETYLGLUCOSAMINYL-PHOSPHATIDYLINOSITOL DE-N-ACETYLASE-RELATED"/>
    <property type="match status" value="1"/>
</dbReference>
<dbReference type="PANTHER" id="PTHR12993:SF28">
    <property type="entry name" value="LMBE FAMILY PROTEIN"/>
    <property type="match status" value="1"/>
</dbReference>
<dbReference type="GO" id="GO:0016811">
    <property type="term" value="F:hydrolase activity, acting on carbon-nitrogen (but not peptide) bonds, in linear amides"/>
    <property type="evidence" value="ECO:0007669"/>
    <property type="project" value="TreeGrafter"/>
</dbReference>
<dbReference type="RefSeq" id="WP_132210983.1">
    <property type="nucleotide sequence ID" value="NZ_SLWN01000007.1"/>
</dbReference>
<dbReference type="GO" id="GO:0016137">
    <property type="term" value="P:glycoside metabolic process"/>
    <property type="evidence" value="ECO:0007669"/>
    <property type="project" value="UniProtKB-ARBA"/>
</dbReference>
<dbReference type="Gene3D" id="3.40.50.10320">
    <property type="entry name" value="LmbE-like"/>
    <property type="match status" value="1"/>
</dbReference>
<gene>
    <name evidence="2" type="ORF">EV652_107229</name>
</gene>
<dbReference type="EMBL" id="SLWN01000007">
    <property type="protein sequence ID" value="TCO26338.1"/>
    <property type="molecule type" value="Genomic_DNA"/>
</dbReference>
<evidence type="ECO:0000256" key="1">
    <source>
        <dbReference type="ARBA" id="ARBA00022833"/>
    </source>
</evidence>
<sequence length="239" mass="26250">MSVEKLEPVAEDWQKALAIVAHPDDLEFGSAAAVARWTRQGKEVVYCLLTSGEAGIDGVAPDECGPLREAEQIESSRIVGVSAVEFLGQPDGTIEYGVALRRVLTAVIRRHQPEIVITNNFRDTWDGDVLLNQADHMNTGRATLDAVRDAANRWIFPDAGERWSGVRQVWASGSPNSRHAVDTTETFDVGVESLRAHKAYIEGLNWPDFDPAEFLEGISRTSGTRLGTKYAAPFEVFTP</sequence>
<dbReference type="SUPFAM" id="SSF102588">
    <property type="entry name" value="LmbE-like"/>
    <property type="match status" value="1"/>
</dbReference>
<proteinExistence type="predicted"/>
<protein>
    <submittedName>
        <fullName evidence="2">LmbE family N-acetylglucosaminyl deacetylase</fullName>
    </submittedName>
</protein>